<accession>A0ACC4CMI3</accession>
<keyword evidence="2" id="KW-1185">Reference proteome</keyword>
<comment type="caution">
    <text evidence="1">The sequence shown here is derived from an EMBL/GenBank/DDBJ whole genome shotgun (WGS) entry which is preliminary data.</text>
</comment>
<dbReference type="Proteomes" id="UP000309997">
    <property type="component" value="Unassembled WGS sequence"/>
</dbReference>
<proteinExistence type="predicted"/>
<gene>
    <name evidence="1" type="ORF">D5086_006968</name>
</gene>
<organism evidence="1 2">
    <name type="scientific">Populus alba</name>
    <name type="common">White poplar</name>
    <dbReference type="NCBI Taxonomy" id="43335"/>
    <lineage>
        <taxon>Eukaryota</taxon>
        <taxon>Viridiplantae</taxon>
        <taxon>Streptophyta</taxon>
        <taxon>Embryophyta</taxon>
        <taxon>Tracheophyta</taxon>
        <taxon>Spermatophyta</taxon>
        <taxon>Magnoliopsida</taxon>
        <taxon>eudicotyledons</taxon>
        <taxon>Gunneridae</taxon>
        <taxon>Pentapetalae</taxon>
        <taxon>rosids</taxon>
        <taxon>fabids</taxon>
        <taxon>Malpighiales</taxon>
        <taxon>Salicaceae</taxon>
        <taxon>Saliceae</taxon>
        <taxon>Populus</taxon>
    </lineage>
</organism>
<protein>
    <submittedName>
        <fullName evidence="1">Uncharacterized protein</fullName>
    </submittedName>
</protein>
<evidence type="ECO:0000313" key="1">
    <source>
        <dbReference type="EMBL" id="KAL3599050.1"/>
    </source>
</evidence>
<sequence>MAKVFPHSQGPVLDPFVSLEKETFTLWMKSLVCQTNGCTVFDSNGDIVYRIDNYDRKCSSKVYLMDLRGRVLVTIRRKRLLQIVGCWYGYRWNPDAGEEKPWFQVKTYGRLICTGSSACQVTVGFDKYWVVKLGSKQAFRIVNIDREVIAEVKQKQLSSGISLGDDVLTLVVEPHIDHSLIMAIVTVYGETAVIFIAFKDQKPLSISAIVEAARGEKCTRIDNYDKKGSNKVYLMDLKGSVLFTILRRKLFFFRQWRGYKSNGLKLRNQEPYFQAKNTEIFQGNLSCRITVRSSEAPDQRSHYRLESLAGKLAFKITDSNGEIVAEAKRKQSSSGVLLGDDVLTVVVEPHVDHSFIIGLVTVYGLMHHKL</sequence>
<evidence type="ECO:0000313" key="2">
    <source>
        <dbReference type="Proteomes" id="UP000309997"/>
    </source>
</evidence>
<reference evidence="1 2" key="1">
    <citation type="journal article" date="2024" name="Plant Biotechnol. J.">
        <title>Genome and CRISPR/Cas9 system of a widespread forest tree (Populus alba) in the world.</title>
        <authorList>
            <person name="Liu Y.J."/>
            <person name="Jiang P.F."/>
            <person name="Han X.M."/>
            <person name="Li X.Y."/>
            <person name="Wang H.M."/>
            <person name="Wang Y.J."/>
            <person name="Wang X.X."/>
            <person name="Zeng Q.Y."/>
        </authorList>
    </citation>
    <scope>NUCLEOTIDE SEQUENCE [LARGE SCALE GENOMIC DNA]</scope>
    <source>
        <strain evidence="2">cv. PAL-ZL1</strain>
    </source>
</reference>
<name>A0ACC4CMI3_POPAL</name>
<dbReference type="EMBL" id="RCHU02000003">
    <property type="protein sequence ID" value="KAL3599050.1"/>
    <property type="molecule type" value="Genomic_DNA"/>
</dbReference>